<dbReference type="KEGG" id="mpk:VL20_1443"/>
<feature type="domain" description="Gp5/Type VI secretion system Vgr protein OB-fold" evidence="1">
    <location>
        <begin position="25"/>
        <end position="100"/>
    </location>
</feature>
<dbReference type="Pfam" id="PF04717">
    <property type="entry name" value="Phage_base_V"/>
    <property type="match status" value="1"/>
</dbReference>
<organism evidence="2 3">
    <name type="scientific">Microcystis panniformis FACHB-1757</name>
    <dbReference type="NCBI Taxonomy" id="1638788"/>
    <lineage>
        <taxon>Bacteria</taxon>
        <taxon>Bacillati</taxon>
        <taxon>Cyanobacteriota</taxon>
        <taxon>Cyanophyceae</taxon>
        <taxon>Oscillatoriophycideae</taxon>
        <taxon>Chroococcales</taxon>
        <taxon>Microcystaceae</taxon>
        <taxon>Microcystis</taxon>
    </lineage>
</organism>
<dbReference type="Proteomes" id="UP000068167">
    <property type="component" value="Chromosome"/>
</dbReference>
<proteinExistence type="predicted"/>
<evidence type="ECO:0000313" key="3">
    <source>
        <dbReference type="Proteomes" id="UP000068167"/>
    </source>
</evidence>
<sequence length="217" mass="23621">MNLFEVTVDTETREAIAGRIFGVVVGIVTNNKDPDNLGRVKLKFPWLSDKDEDESNWARIAAPMAGKERGIYFLPEVDDEVLVGFEQGNPRFPYVLGVLWNGKDAPPANNSDGKNNLRLIKSRSGHAIRLNDEDGKETIEIIDKSGNNSLIFDTSNNTITITADKDITISATKGTIKLDAQKIEIKSSADSKIEAGAGMDIKASATMNLKGATINLN</sequence>
<accession>A0A0K1RXK8</accession>
<protein>
    <recommendedName>
        <fullName evidence="1">Gp5/Type VI secretion system Vgr protein OB-fold domain-containing protein</fullName>
    </recommendedName>
</protein>
<keyword evidence="3" id="KW-1185">Reference proteome</keyword>
<dbReference type="RefSeq" id="WP_052275911.1">
    <property type="nucleotide sequence ID" value="NZ_CP011339.1"/>
</dbReference>
<gene>
    <name evidence="2" type="ORF">VL20_1443</name>
</gene>
<dbReference type="InterPro" id="IPR037026">
    <property type="entry name" value="Vgr_OB-fold_dom_sf"/>
</dbReference>
<evidence type="ECO:0000313" key="2">
    <source>
        <dbReference type="EMBL" id="AKV66612.1"/>
    </source>
</evidence>
<dbReference type="SUPFAM" id="SSF69349">
    <property type="entry name" value="Phage fibre proteins"/>
    <property type="match status" value="1"/>
</dbReference>
<dbReference type="PATRIC" id="fig|1638788.3.peg.1446"/>
<evidence type="ECO:0000259" key="1">
    <source>
        <dbReference type="Pfam" id="PF04717"/>
    </source>
</evidence>
<dbReference type="InterPro" id="IPR006531">
    <property type="entry name" value="Gp5/Vgr_OB"/>
</dbReference>
<reference evidence="2 3" key="1">
    <citation type="journal article" date="2016" name="Stand. Genomic Sci.">
        <title>Complete genome sequence and genomic characterization of Microcystis panniformis FACHB 1757 by third-generation sequencing.</title>
        <authorList>
            <person name="Zhang J.Y."/>
            <person name="Guan R."/>
            <person name="Zhang H.J."/>
            <person name="Li H."/>
            <person name="Xiao P."/>
            <person name="Yu G.L."/>
            <person name="Du L."/>
            <person name="Cao D.M."/>
            <person name="Zhu B.C."/>
            <person name="Li R.H."/>
            <person name="Lu Z.H."/>
        </authorList>
    </citation>
    <scope>NUCLEOTIDE SEQUENCE [LARGE SCALE GENOMIC DNA]</scope>
    <source>
        <strain evidence="2 3">FACHB-1757</strain>
    </source>
</reference>
<dbReference type="SUPFAM" id="SSF69255">
    <property type="entry name" value="gp5 N-terminal domain-like"/>
    <property type="match status" value="1"/>
</dbReference>
<dbReference type="Gene3D" id="2.40.50.230">
    <property type="entry name" value="Gp5 N-terminal domain"/>
    <property type="match status" value="1"/>
</dbReference>
<name>A0A0K1RXK8_9CHRO</name>
<dbReference type="AlphaFoldDB" id="A0A0K1RXK8"/>
<dbReference type="EMBL" id="CP011339">
    <property type="protein sequence ID" value="AKV66612.1"/>
    <property type="molecule type" value="Genomic_DNA"/>
</dbReference>